<evidence type="ECO:0000313" key="4">
    <source>
        <dbReference type="EMBL" id="GLY67317.1"/>
    </source>
</evidence>
<keyword evidence="5" id="KW-1185">Reference proteome</keyword>
<comment type="caution">
    <text evidence="4">The sequence shown here is derived from an EMBL/GenBank/DDBJ whole genome shotgun (WGS) entry which is preliminary data.</text>
</comment>
<dbReference type="PANTHER" id="PTHR43566:SF2">
    <property type="entry name" value="DUF4143 DOMAIN-CONTAINING PROTEIN"/>
    <property type="match status" value="1"/>
</dbReference>
<evidence type="ECO:0008006" key="6">
    <source>
        <dbReference type="Google" id="ProtNLM"/>
    </source>
</evidence>
<dbReference type="AlphaFoldDB" id="A0A9W6R4A2"/>
<reference evidence="4" key="1">
    <citation type="submission" date="2023-03" db="EMBL/GenBank/DDBJ databases">
        <title>Amycolatopsis taiwanensis NBRC 103393.</title>
        <authorList>
            <person name="Ichikawa N."/>
            <person name="Sato H."/>
            <person name="Tonouchi N."/>
        </authorList>
    </citation>
    <scope>NUCLEOTIDE SEQUENCE</scope>
    <source>
        <strain evidence="4">NBRC 103393</strain>
    </source>
</reference>
<feature type="region of interest" description="Disordered" evidence="1">
    <location>
        <begin position="331"/>
        <end position="368"/>
    </location>
</feature>
<evidence type="ECO:0000259" key="2">
    <source>
        <dbReference type="Pfam" id="PF13173"/>
    </source>
</evidence>
<evidence type="ECO:0000313" key="5">
    <source>
        <dbReference type="Proteomes" id="UP001165136"/>
    </source>
</evidence>
<dbReference type="InterPro" id="IPR025420">
    <property type="entry name" value="DUF4143"/>
</dbReference>
<protein>
    <recommendedName>
        <fullName evidence="6">ATPase</fullName>
    </recommendedName>
</protein>
<feature type="domain" description="DUF4143" evidence="3">
    <location>
        <begin position="202"/>
        <end position="316"/>
    </location>
</feature>
<dbReference type="PANTHER" id="PTHR43566">
    <property type="entry name" value="CONSERVED PROTEIN"/>
    <property type="match status" value="1"/>
</dbReference>
<gene>
    <name evidence="4" type="ORF">Atai01_39360</name>
</gene>
<dbReference type="Proteomes" id="UP001165136">
    <property type="component" value="Unassembled WGS sequence"/>
</dbReference>
<organism evidence="4 5">
    <name type="scientific">Amycolatopsis taiwanensis</name>
    <dbReference type="NCBI Taxonomy" id="342230"/>
    <lineage>
        <taxon>Bacteria</taxon>
        <taxon>Bacillati</taxon>
        <taxon>Actinomycetota</taxon>
        <taxon>Actinomycetes</taxon>
        <taxon>Pseudonocardiales</taxon>
        <taxon>Pseudonocardiaceae</taxon>
        <taxon>Amycolatopsis</taxon>
    </lineage>
</organism>
<dbReference type="Pfam" id="PF13635">
    <property type="entry name" value="DUF4143"/>
    <property type="match status" value="1"/>
</dbReference>
<dbReference type="InterPro" id="IPR041682">
    <property type="entry name" value="AAA_14"/>
</dbReference>
<accession>A0A9W6R4A2</accession>
<dbReference type="InterPro" id="IPR027417">
    <property type="entry name" value="P-loop_NTPase"/>
</dbReference>
<feature type="compositionally biased region" description="Basic and acidic residues" evidence="1">
    <location>
        <begin position="350"/>
        <end position="368"/>
    </location>
</feature>
<dbReference type="SUPFAM" id="SSF52540">
    <property type="entry name" value="P-loop containing nucleoside triphosphate hydrolases"/>
    <property type="match status" value="1"/>
</dbReference>
<evidence type="ECO:0000256" key="1">
    <source>
        <dbReference type="SAM" id="MobiDB-lite"/>
    </source>
</evidence>
<sequence length="368" mass="39316">MANSTDLIPRHAEDLVTEALTDTRVVLVNGARQAGKSTLTRVVAAQTETTVIRLLDDPATSRAAQDDPTGFVDHDGLMVIDEIQLQPELLRPIKVTVDLDPTPGRFLLTGSSRVLALRALPDALPGRMEIIELWPFSQGELTGGADGFIDAAFAHGPDLNHVSELRKRDYLERIVRGGFPEAVRRTARRRAAFDSYLATLIERDVLEIANIERRGELLKLLALLAGHAGGLLVPNALAGRSGLPRTTLIRYLELLSTVFLIKSVPAWSSGQANRAVGTPKLAFVDTGVACHLLGQDVNRLSEPDGAAGAMMENFVLMGAGSPADLVAGTGAALPLSNQGQGGSRRRHRDAGRPADRDRGEGGGDGTDR</sequence>
<dbReference type="Pfam" id="PF13173">
    <property type="entry name" value="AAA_14"/>
    <property type="match status" value="1"/>
</dbReference>
<feature type="domain" description="AAA" evidence="2">
    <location>
        <begin position="23"/>
        <end position="141"/>
    </location>
</feature>
<proteinExistence type="predicted"/>
<evidence type="ECO:0000259" key="3">
    <source>
        <dbReference type="Pfam" id="PF13635"/>
    </source>
</evidence>
<name>A0A9W6R4A2_9PSEU</name>
<dbReference type="EMBL" id="BSTI01000008">
    <property type="protein sequence ID" value="GLY67317.1"/>
    <property type="molecule type" value="Genomic_DNA"/>
</dbReference>